<accession>A0AB39RWI5</accession>
<evidence type="ECO:0000313" key="1">
    <source>
        <dbReference type="EMBL" id="XDQ58506.1"/>
    </source>
</evidence>
<sequence length="93" mass="10206">MTLHNVRNQPGYLAGLSSTGGYFSAYADTARSFGCLRSDGTFDHSTSFVVRTEQTPLSGVYYEPDGNWLLGQFARYPDRAFGPPSASTTPPYR</sequence>
<organism evidence="1">
    <name type="scientific">Streptomyces sp. R41</name>
    <dbReference type="NCBI Taxonomy" id="3238632"/>
    <lineage>
        <taxon>Bacteria</taxon>
        <taxon>Bacillati</taxon>
        <taxon>Actinomycetota</taxon>
        <taxon>Actinomycetes</taxon>
        <taxon>Kitasatosporales</taxon>
        <taxon>Streptomycetaceae</taxon>
        <taxon>Streptomyces</taxon>
    </lineage>
</organism>
<gene>
    <name evidence="1" type="ORF">AB5J53_46180</name>
</gene>
<dbReference type="AlphaFoldDB" id="A0AB39RWI5"/>
<protein>
    <submittedName>
        <fullName evidence="1">Uncharacterized protein</fullName>
    </submittedName>
</protein>
<reference evidence="1" key="1">
    <citation type="submission" date="2024-07" db="EMBL/GenBank/DDBJ databases">
        <authorList>
            <person name="Yu S.T."/>
        </authorList>
    </citation>
    <scope>NUCLEOTIDE SEQUENCE</scope>
    <source>
        <strain evidence="1">R41</strain>
    </source>
</reference>
<proteinExistence type="predicted"/>
<dbReference type="RefSeq" id="WP_369251553.1">
    <property type="nucleotide sequence ID" value="NZ_CP163443.1"/>
</dbReference>
<dbReference type="EMBL" id="CP163443">
    <property type="protein sequence ID" value="XDQ58506.1"/>
    <property type="molecule type" value="Genomic_DNA"/>
</dbReference>
<name>A0AB39RWI5_9ACTN</name>